<dbReference type="EMBL" id="HBET01021732">
    <property type="protein sequence ID" value="CAD8570490.1"/>
    <property type="molecule type" value="Transcribed_RNA"/>
</dbReference>
<dbReference type="Proteomes" id="UP000325113">
    <property type="component" value="Unassembled WGS sequence"/>
</dbReference>
<evidence type="ECO:0000259" key="5">
    <source>
        <dbReference type="PROSITE" id="PS50072"/>
    </source>
</evidence>
<evidence type="ECO:0000313" key="13">
    <source>
        <dbReference type="Proteomes" id="UP000324907"/>
    </source>
</evidence>
<dbReference type="FunFam" id="2.40.100.10:FF:000025">
    <property type="entry name" value="Peptidyl-prolyl cis-trans isomerase CYP19-2"/>
    <property type="match status" value="1"/>
</dbReference>
<dbReference type="Proteomes" id="UP000323011">
    <property type="component" value="Unassembled WGS sequence"/>
</dbReference>
<evidence type="ECO:0000313" key="6">
    <source>
        <dbReference type="EMBL" id="CAD8570490.1"/>
    </source>
</evidence>
<dbReference type="PANTHER" id="PTHR11071:SF561">
    <property type="entry name" value="PEPTIDYL-PROLYL CIS-TRANS ISOMERASE D-RELATED"/>
    <property type="match status" value="1"/>
</dbReference>
<gene>
    <name evidence="6" type="ORF">CROE0942_LOCUS14870</name>
    <name evidence="10" type="ORF">FNF27_05620</name>
    <name evidence="9" type="ORF">FNF28_02876</name>
    <name evidence="7" type="ORF">FNF29_04836</name>
    <name evidence="8" type="ORF">FNF31_02216</name>
</gene>
<feature type="domain" description="PPIase cyclophilin-type" evidence="5">
    <location>
        <begin position="42"/>
        <end position="207"/>
    </location>
</feature>
<comment type="similarity">
    <text evidence="4">Belongs to the cyclophilin-type PPIase family.</text>
</comment>
<dbReference type="PRINTS" id="PR00153">
    <property type="entry name" value="CSAPPISMRASE"/>
</dbReference>
<comment type="catalytic activity">
    <reaction evidence="1 4">
        <text>[protein]-peptidylproline (omega=180) = [protein]-peptidylproline (omega=0)</text>
        <dbReference type="Rhea" id="RHEA:16237"/>
        <dbReference type="Rhea" id="RHEA-COMP:10747"/>
        <dbReference type="Rhea" id="RHEA-COMP:10748"/>
        <dbReference type="ChEBI" id="CHEBI:83833"/>
        <dbReference type="ChEBI" id="CHEBI:83834"/>
        <dbReference type="EC" id="5.2.1.8"/>
    </reaction>
</comment>
<evidence type="ECO:0000313" key="12">
    <source>
        <dbReference type="Proteomes" id="UP000323011"/>
    </source>
</evidence>
<reference evidence="11 12" key="1">
    <citation type="submission" date="2019-07" db="EMBL/GenBank/DDBJ databases">
        <title>Genomes of Cafeteria roenbergensis.</title>
        <authorList>
            <person name="Fischer M.G."/>
            <person name="Hackl T."/>
            <person name="Roman M."/>
        </authorList>
    </citation>
    <scope>NUCLEOTIDE SEQUENCE [LARGE SCALE GENOMIC DNA]</scope>
    <source>
        <strain evidence="7 12">BVI</strain>
        <strain evidence="8 14">Cflag</strain>
        <strain evidence="10 11">E4-10P</strain>
        <strain evidence="9 13">RCC970-E3</strain>
    </source>
</reference>
<evidence type="ECO:0000313" key="8">
    <source>
        <dbReference type="EMBL" id="KAA0164893.1"/>
    </source>
</evidence>
<evidence type="ECO:0000256" key="3">
    <source>
        <dbReference type="ARBA" id="ARBA00023235"/>
    </source>
</evidence>
<sequence length="208" mass="21611">MAAPASAAGVERPGADKTAALSVFATDNSLKAALARGHSVVFFDVAIAGSTVGRISIELFDTVAPRAAENFRQLCTGETRRSGQPIGYKGSPFHRVIPGFMVQGGDIPKGDGTGSLSIYGSRFADEPEGLALRHGSAGMVSMANSGSNTNGCQFFVCMDACPWLDGKHVVVGRLLDDASLLVARKLEAVPTVGERPSVDVTVVECGQL</sequence>
<accession>A0A5A8CEZ1</accession>
<dbReference type="EMBL" id="VLTM01000015">
    <property type="protein sequence ID" value="KAA0164893.1"/>
    <property type="molecule type" value="Genomic_DNA"/>
</dbReference>
<dbReference type="SUPFAM" id="SSF50891">
    <property type="entry name" value="Cyclophilin-like"/>
    <property type="match status" value="1"/>
</dbReference>
<dbReference type="GO" id="GO:0016018">
    <property type="term" value="F:cyclosporin A binding"/>
    <property type="evidence" value="ECO:0007669"/>
    <property type="project" value="TreeGrafter"/>
</dbReference>
<dbReference type="PIRSF" id="PIRSF001467">
    <property type="entry name" value="Peptidylpro_ismrse"/>
    <property type="match status" value="1"/>
</dbReference>
<evidence type="ECO:0000256" key="4">
    <source>
        <dbReference type="RuleBase" id="RU363019"/>
    </source>
</evidence>
<proteinExistence type="inferred from homology"/>
<protein>
    <recommendedName>
        <fullName evidence="4">Peptidyl-prolyl cis-trans isomerase</fullName>
        <shortName evidence="4">PPIase</shortName>
        <ecNumber evidence="4">5.2.1.8</ecNumber>
    </recommendedName>
</protein>
<evidence type="ECO:0000313" key="14">
    <source>
        <dbReference type="Proteomes" id="UP000325113"/>
    </source>
</evidence>
<dbReference type="EMBL" id="VLTO01000041">
    <property type="protein sequence ID" value="KAA0172866.1"/>
    <property type="molecule type" value="Genomic_DNA"/>
</dbReference>
<evidence type="ECO:0000313" key="11">
    <source>
        <dbReference type="Proteomes" id="UP000322899"/>
    </source>
</evidence>
<dbReference type="Proteomes" id="UP000322899">
    <property type="component" value="Unassembled WGS sequence"/>
</dbReference>
<dbReference type="EMBL" id="VLTN01000029">
    <property type="protein sequence ID" value="KAA0151144.1"/>
    <property type="molecule type" value="Genomic_DNA"/>
</dbReference>
<keyword evidence="2 4" id="KW-0697">Rotamase</keyword>
<evidence type="ECO:0000256" key="2">
    <source>
        <dbReference type="ARBA" id="ARBA00023110"/>
    </source>
</evidence>
<dbReference type="GO" id="GO:0005737">
    <property type="term" value="C:cytoplasm"/>
    <property type="evidence" value="ECO:0007669"/>
    <property type="project" value="TreeGrafter"/>
</dbReference>
<dbReference type="PANTHER" id="PTHR11071">
    <property type="entry name" value="PEPTIDYL-PROLYL CIS-TRANS ISOMERASE"/>
    <property type="match status" value="1"/>
</dbReference>
<evidence type="ECO:0000313" key="10">
    <source>
        <dbReference type="EMBL" id="KAA0172866.1"/>
    </source>
</evidence>
<dbReference type="InterPro" id="IPR002130">
    <property type="entry name" value="Cyclophilin-type_PPIase_dom"/>
</dbReference>
<dbReference type="GO" id="GO:0006457">
    <property type="term" value="P:protein folding"/>
    <property type="evidence" value="ECO:0007669"/>
    <property type="project" value="InterPro"/>
</dbReference>
<evidence type="ECO:0000313" key="9">
    <source>
        <dbReference type="EMBL" id="KAA0167227.1"/>
    </source>
</evidence>
<name>A0A5A8CEZ1_CAFRO</name>
<dbReference type="Pfam" id="PF00160">
    <property type="entry name" value="Pro_isomerase"/>
    <property type="match status" value="1"/>
</dbReference>
<dbReference type="EC" id="5.2.1.8" evidence="4"/>
<dbReference type="InterPro" id="IPR029000">
    <property type="entry name" value="Cyclophilin-like_dom_sf"/>
</dbReference>
<dbReference type="AlphaFoldDB" id="A0A5A8CEZ1"/>
<organism evidence="7 12">
    <name type="scientific">Cafeteria roenbergensis</name>
    <name type="common">Marine flagellate</name>
    <dbReference type="NCBI Taxonomy" id="33653"/>
    <lineage>
        <taxon>Eukaryota</taxon>
        <taxon>Sar</taxon>
        <taxon>Stramenopiles</taxon>
        <taxon>Bigyra</taxon>
        <taxon>Opalozoa</taxon>
        <taxon>Bicosoecida</taxon>
        <taxon>Cafeteriaceae</taxon>
        <taxon>Cafeteria</taxon>
    </lineage>
</organism>
<dbReference type="InterPro" id="IPR020892">
    <property type="entry name" value="Cyclophilin-type_PPIase_CS"/>
</dbReference>
<dbReference type="PROSITE" id="PS50072">
    <property type="entry name" value="CSA_PPIASE_2"/>
    <property type="match status" value="1"/>
</dbReference>
<dbReference type="PROSITE" id="PS00170">
    <property type="entry name" value="CSA_PPIASE_1"/>
    <property type="match status" value="1"/>
</dbReference>
<keyword evidence="3 4" id="KW-0413">Isomerase</keyword>
<dbReference type="OMA" id="XANSGPS"/>
<keyword evidence="12" id="KW-1185">Reference proteome</keyword>
<evidence type="ECO:0000313" key="7">
    <source>
        <dbReference type="EMBL" id="KAA0151144.1"/>
    </source>
</evidence>
<reference evidence="6" key="2">
    <citation type="submission" date="2021-01" db="EMBL/GenBank/DDBJ databases">
        <authorList>
            <person name="Corre E."/>
            <person name="Pelletier E."/>
            <person name="Niang G."/>
            <person name="Scheremetjew M."/>
            <person name="Finn R."/>
            <person name="Kale V."/>
            <person name="Holt S."/>
            <person name="Cochrane G."/>
            <person name="Meng A."/>
            <person name="Brown T."/>
            <person name="Cohen L."/>
        </authorList>
    </citation>
    <scope>NUCLEOTIDE SEQUENCE</scope>
    <source>
        <strain evidence="6">E4-10</strain>
    </source>
</reference>
<dbReference type="InterPro" id="IPR024936">
    <property type="entry name" value="Cyclophilin-type_PPIase"/>
</dbReference>
<evidence type="ECO:0000256" key="1">
    <source>
        <dbReference type="ARBA" id="ARBA00000971"/>
    </source>
</evidence>
<dbReference type="Gene3D" id="2.40.100.10">
    <property type="entry name" value="Cyclophilin-like"/>
    <property type="match status" value="1"/>
</dbReference>
<dbReference type="OrthoDB" id="193499at2759"/>
<comment type="function">
    <text evidence="4">PPIases accelerate the folding of proteins. It catalyzes the cis-trans isomerization of proline imidic peptide bonds in oligopeptides.</text>
</comment>
<dbReference type="Proteomes" id="UP000324907">
    <property type="component" value="Unassembled WGS sequence"/>
</dbReference>
<dbReference type="GO" id="GO:0003755">
    <property type="term" value="F:peptidyl-prolyl cis-trans isomerase activity"/>
    <property type="evidence" value="ECO:0007669"/>
    <property type="project" value="UniProtKB-UniRule"/>
</dbReference>
<dbReference type="EMBL" id="VLTL01000035">
    <property type="protein sequence ID" value="KAA0167227.1"/>
    <property type="molecule type" value="Genomic_DNA"/>
</dbReference>